<dbReference type="PROSITE" id="PS50950">
    <property type="entry name" value="ZF_THAP"/>
    <property type="match status" value="1"/>
</dbReference>
<accession>A0ABD1K9E5</accession>
<protein>
    <recommendedName>
        <fullName evidence="8">THAP-type domain-containing protein</fullName>
    </recommendedName>
</protein>
<dbReference type="EMBL" id="JBHFQA010000007">
    <property type="protein sequence ID" value="KAL2095750.1"/>
    <property type="molecule type" value="Genomic_DNA"/>
</dbReference>
<dbReference type="InterPro" id="IPR006612">
    <property type="entry name" value="THAP_Znf"/>
</dbReference>
<evidence type="ECO:0000256" key="4">
    <source>
        <dbReference type="ARBA" id="ARBA00023125"/>
    </source>
</evidence>
<organism evidence="9 10">
    <name type="scientific">Coilia grayii</name>
    <name type="common">Gray's grenadier anchovy</name>
    <dbReference type="NCBI Taxonomy" id="363190"/>
    <lineage>
        <taxon>Eukaryota</taxon>
        <taxon>Metazoa</taxon>
        <taxon>Chordata</taxon>
        <taxon>Craniata</taxon>
        <taxon>Vertebrata</taxon>
        <taxon>Euteleostomi</taxon>
        <taxon>Actinopterygii</taxon>
        <taxon>Neopterygii</taxon>
        <taxon>Teleostei</taxon>
        <taxon>Clupei</taxon>
        <taxon>Clupeiformes</taxon>
        <taxon>Clupeoidei</taxon>
        <taxon>Engraulidae</taxon>
        <taxon>Coilinae</taxon>
        <taxon>Coilia</taxon>
    </lineage>
</organism>
<evidence type="ECO:0000256" key="5">
    <source>
        <dbReference type="PROSITE-ProRule" id="PRU00309"/>
    </source>
</evidence>
<feature type="domain" description="THAP-type" evidence="8">
    <location>
        <begin position="1"/>
        <end position="83"/>
    </location>
</feature>
<evidence type="ECO:0000259" key="8">
    <source>
        <dbReference type="PROSITE" id="PS50950"/>
    </source>
</evidence>
<comment type="caution">
    <text evidence="9">The sequence shown here is derived from an EMBL/GenBank/DDBJ whole genome shotgun (WGS) entry which is preliminary data.</text>
</comment>
<evidence type="ECO:0000313" key="9">
    <source>
        <dbReference type="EMBL" id="KAL2095750.1"/>
    </source>
</evidence>
<keyword evidence="3" id="KW-0862">Zinc</keyword>
<keyword evidence="4 5" id="KW-0238">DNA-binding</keyword>
<reference evidence="9 10" key="1">
    <citation type="submission" date="2024-09" db="EMBL/GenBank/DDBJ databases">
        <title>A chromosome-level genome assembly of Gray's grenadier anchovy, Coilia grayii.</title>
        <authorList>
            <person name="Fu Z."/>
        </authorList>
    </citation>
    <scope>NUCLEOTIDE SEQUENCE [LARGE SCALE GENOMIC DNA]</scope>
    <source>
        <strain evidence="9">G4</strain>
        <tissue evidence="9">Muscle</tissue>
    </source>
</reference>
<feature type="coiled-coil region" evidence="6">
    <location>
        <begin position="168"/>
        <end position="195"/>
    </location>
</feature>
<evidence type="ECO:0000256" key="1">
    <source>
        <dbReference type="ARBA" id="ARBA00022723"/>
    </source>
</evidence>
<keyword evidence="1" id="KW-0479">Metal-binding</keyword>
<dbReference type="SMART" id="SM00980">
    <property type="entry name" value="THAP"/>
    <property type="match status" value="1"/>
</dbReference>
<dbReference type="PANTHER" id="PTHR47577">
    <property type="entry name" value="THAP DOMAIN-CONTAINING PROTEIN 6"/>
    <property type="match status" value="1"/>
</dbReference>
<dbReference type="Proteomes" id="UP001591681">
    <property type="component" value="Unassembled WGS sequence"/>
</dbReference>
<dbReference type="AlphaFoldDB" id="A0ABD1K9E5"/>
<gene>
    <name evidence="9" type="ORF">ACEWY4_007898</name>
</gene>
<keyword evidence="6" id="KW-0175">Coiled coil</keyword>
<dbReference type="GO" id="GO:0008270">
    <property type="term" value="F:zinc ion binding"/>
    <property type="evidence" value="ECO:0007669"/>
    <property type="project" value="UniProtKB-KW"/>
</dbReference>
<dbReference type="Gene3D" id="6.20.210.20">
    <property type="entry name" value="THAP domain"/>
    <property type="match status" value="1"/>
</dbReference>
<keyword evidence="10" id="KW-1185">Reference proteome</keyword>
<dbReference type="SMART" id="SM00692">
    <property type="entry name" value="DM3"/>
    <property type="match status" value="1"/>
</dbReference>
<evidence type="ECO:0000256" key="6">
    <source>
        <dbReference type="SAM" id="Coils"/>
    </source>
</evidence>
<feature type="compositionally biased region" description="Polar residues" evidence="7">
    <location>
        <begin position="109"/>
        <end position="128"/>
    </location>
</feature>
<evidence type="ECO:0000256" key="7">
    <source>
        <dbReference type="SAM" id="MobiDB-lite"/>
    </source>
</evidence>
<feature type="region of interest" description="Disordered" evidence="7">
    <location>
        <begin position="90"/>
        <end position="128"/>
    </location>
</feature>
<evidence type="ECO:0000256" key="2">
    <source>
        <dbReference type="ARBA" id="ARBA00022771"/>
    </source>
</evidence>
<dbReference type="GO" id="GO:0003677">
    <property type="term" value="F:DNA binding"/>
    <property type="evidence" value="ECO:0007669"/>
    <property type="project" value="UniProtKB-UniRule"/>
</dbReference>
<dbReference type="PANTHER" id="PTHR47577:SF1">
    <property type="entry name" value="THAP DOMAIN-CONTAINING PROTEIN 6"/>
    <property type="match status" value="1"/>
</dbReference>
<evidence type="ECO:0000313" key="10">
    <source>
        <dbReference type="Proteomes" id="UP001591681"/>
    </source>
</evidence>
<name>A0ABD1K9E5_9TELE</name>
<dbReference type="Pfam" id="PF05485">
    <property type="entry name" value="THAP"/>
    <property type="match status" value="1"/>
</dbReference>
<proteinExistence type="predicted"/>
<evidence type="ECO:0000256" key="3">
    <source>
        <dbReference type="ARBA" id="ARBA00022833"/>
    </source>
</evidence>
<sequence length="248" mass="28641">MPDWCAAFCCSNERTVENRRRGITFHRFPKDKELRKKWEVALKRESFTARDRSVICSQHFLQCDFDRTRQTVRLRPGANPSVFNFPSVFSSPPKSRATSASRRAEESLSVASDNSPEIATSHPQPQPNDWCQSDVCEVKHYSNHVHPSFYWDHCYAMPASPTAVKTRLMEALARVESLERERKNAINREKRAKMSLKSVLGDLREKISLMKSSVRSFHSTQVRHNEHFENHVHVIAGLFITLFIKLIG</sequence>
<dbReference type="InterPro" id="IPR038441">
    <property type="entry name" value="THAP_Znf_sf"/>
</dbReference>
<keyword evidence="2 5" id="KW-0863">Zinc-finger</keyword>
<dbReference type="SUPFAM" id="SSF57716">
    <property type="entry name" value="Glucocorticoid receptor-like (DNA-binding domain)"/>
    <property type="match status" value="1"/>
</dbReference>